<dbReference type="RefSeq" id="WP_215580120.1">
    <property type="nucleotide sequence ID" value="NZ_CP073754.1"/>
</dbReference>
<name>A0A975R7X2_9GAMM</name>
<gene>
    <name evidence="3" type="ORF">KEF85_10095</name>
</gene>
<keyword evidence="4" id="KW-1185">Reference proteome</keyword>
<dbReference type="Gene3D" id="3.90.420.10">
    <property type="entry name" value="Oxidoreductase, molybdopterin-binding domain"/>
    <property type="match status" value="1"/>
</dbReference>
<keyword evidence="1" id="KW-0472">Membrane</keyword>
<evidence type="ECO:0000313" key="4">
    <source>
        <dbReference type="Proteomes" id="UP000676649"/>
    </source>
</evidence>
<sequence>MVKNIASGLYVLFMACLIPVTTALADSSVSFSGFLKPSSPSGFNLADLQTYAGTNPNSVKTVTVAGDTYTGVSLSSYLASYVATDPSVPKNDILRDYVTATSSGGAQTVYSLGELNSSFGNENAIIAYSDSNGSLSTPSIIAADGANVQNLTSLQVGHLAYTPGSGGVSSQFTIDGAVANITTYNSSNFPGSLATQTVSVSTPPLTAGTSFSGVSIWDLLNLAGVDTSSANILHEYVVATGTDGYQTVFSLAELDPLFGNNNDLIAYATNSGSLGGSGFARVVVPADVAKAGRYVSNLNELTVISVAAVPLPSSSLFMFSGLLAMIMYKSKNKLAIA</sequence>
<dbReference type="SUPFAM" id="SSF56524">
    <property type="entry name" value="Oxidoreductase molybdopterin-binding domain"/>
    <property type="match status" value="1"/>
</dbReference>
<evidence type="ECO:0000313" key="3">
    <source>
        <dbReference type="EMBL" id="QWF69725.1"/>
    </source>
</evidence>
<organism evidence="3 4">
    <name type="scientific">Methylomonas paludis</name>
    <dbReference type="NCBI Taxonomy" id="1173101"/>
    <lineage>
        <taxon>Bacteria</taxon>
        <taxon>Pseudomonadati</taxon>
        <taxon>Pseudomonadota</taxon>
        <taxon>Gammaproteobacteria</taxon>
        <taxon>Methylococcales</taxon>
        <taxon>Methylococcaceae</taxon>
        <taxon>Methylomonas</taxon>
    </lineage>
</organism>
<dbReference type="AlphaFoldDB" id="A0A975R7X2"/>
<dbReference type="InterPro" id="IPR036374">
    <property type="entry name" value="OxRdtase_Mopterin-bd_sf"/>
</dbReference>
<reference evidence="3" key="1">
    <citation type="submission" date="2021-04" db="EMBL/GenBank/DDBJ databases">
        <title>Draft genome sequence data of methanotrophic Methylovulum sp. strain S1L and Methylomonas sp. strain S2AM isolated from boreal lake water columns.</title>
        <authorList>
            <person name="Rissanen A.J."/>
            <person name="Mangayil R."/>
            <person name="Svenning M.M."/>
            <person name="Khanongnuch R."/>
        </authorList>
    </citation>
    <scope>NUCLEOTIDE SEQUENCE</scope>
    <source>
        <strain evidence="3">S2AM</strain>
    </source>
</reference>
<keyword evidence="1" id="KW-1133">Transmembrane helix</keyword>
<dbReference type="PROSITE" id="PS51257">
    <property type="entry name" value="PROKAR_LIPOPROTEIN"/>
    <property type="match status" value="1"/>
</dbReference>
<keyword evidence="1" id="KW-0812">Transmembrane</keyword>
<keyword evidence="2" id="KW-0732">Signal</keyword>
<dbReference type="KEGG" id="mpad:KEF85_10095"/>
<dbReference type="EMBL" id="CP073754">
    <property type="protein sequence ID" value="QWF69725.1"/>
    <property type="molecule type" value="Genomic_DNA"/>
</dbReference>
<evidence type="ECO:0000256" key="1">
    <source>
        <dbReference type="SAM" id="Phobius"/>
    </source>
</evidence>
<dbReference type="Proteomes" id="UP000676649">
    <property type="component" value="Chromosome"/>
</dbReference>
<accession>A0A975R7X2</accession>
<feature type="transmembrane region" description="Helical" evidence="1">
    <location>
        <begin position="303"/>
        <end position="328"/>
    </location>
</feature>
<feature type="chain" id="PRO_5037285246" evidence="2">
    <location>
        <begin position="26"/>
        <end position="337"/>
    </location>
</feature>
<evidence type="ECO:0000256" key="2">
    <source>
        <dbReference type="SAM" id="SignalP"/>
    </source>
</evidence>
<proteinExistence type="predicted"/>
<feature type="signal peptide" evidence="2">
    <location>
        <begin position="1"/>
        <end position="25"/>
    </location>
</feature>
<protein>
    <submittedName>
        <fullName evidence="3">Uncharacterized protein</fullName>
    </submittedName>
</protein>